<dbReference type="AlphaFoldDB" id="A0A6I1I9M0"/>
<evidence type="ECO:0000313" key="2">
    <source>
        <dbReference type="Proteomes" id="UP000468717"/>
    </source>
</evidence>
<reference evidence="1 2" key="1">
    <citation type="submission" date="2019-10" db="EMBL/GenBank/DDBJ databases">
        <title>Three novel species isolated from a subtropical stream in China.</title>
        <authorList>
            <person name="Lu H."/>
        </authorList>
    </citation>
    <scope>NUCLEOTIDE SEQUENCE [LARGE SCALE GENOMIC DNA]</scope>
    <source>
        <strain evidence="1 2">FT13W</strain>
    </source>
</reference>
<organism evidence="1 2">
    <name type="scientific">Janthinobacterium violaceinigrum</name>
    <dbReference type="NCBI Taxonomy" id="2654252"/>
    <lineage>
        <taxon>Bacteria</taxon>
        <taxon>Pseudomonadati</taxon>
        <taxon>Pseudomonadota</taxon>
        <taxon>Betaproteobacteria</taxon>
        <taxon>Burkholderiales</taxon>
        <taxon>Oxalobacteraceae</taxon>
        <taxon>Janthinobacterium</taxon>
    </lineage>
</organism>
<accession>A0A6I1I9M0</accession>
<protein>
    <submittedName>
        <fullName evidence="1">DUF3224 family protein</fullName>
    </submittedName>
</protein>
<dbReference type="Pfam" id="PF11528">
    <property type="entry name" value="DUF3224"/>
    <property type="match status" value="1"/>
</dbReference>
<proteinExistence type="predicted"/>
<evidence type="ECO:0000313" key="1">
    <source>
        <dbReference type="EMBL" id="KAB8066449.1"/>
    </source>
</evidence>
<dbReference type="InterPro" id="IPR021607">
    <property type="entry name" value="DUF3224"/>
</dbReference>
<keyword evidence="2" id="KW-1185">Reference proteome</keyword>
<dbReference type="InterPro" id="IPR023159">
    <property type="entry name" value="SO1590-like_sf"/>
</dbReference>
<dbReference type="EMBL" id="WFLI01000002">
    <property type="protein sequence ID" value="KAB8066449.1"/>
    <property type="molecule type" value="Genomic_DNA"/>
</dbReference>
<dbReference type="RefSeq" id="WP_152281087.1">
    <property type="nucleotide sequence ID" value="NZ_WFLI01000002.1"/>
</dbReference>
<dbReference type="SUPFAM" id="SSF159238">
    <property type="entry name" value="SO1590-like"/>
    <property type="match status" value="1"/>
</dbReference>
<name>A0A6I1I9M0_9BURK</name>
<sequence length="133" mass="13781">MHAHATGSFSITMQPAAAPQRAGRSSLGRVLLEKVYAGDLVATATGQMLNAVTDTRGAAGYVAMEAVTGTLQGREGSFVAQHAGTMADGQQALSIVIVPHSGTGQLTGIRGTLAIRIVDGQHFYDIDYSLPEP</sequence>
<dbReference type="Proteomes" id="UP000468717">
    <property type="component" value="Unassembled WGS sequence"/>
</dbReference>
<gene>
    <name evidence="1" type="ORF">GCN75_01735</name>
</gene>
<dbReference type="Gene3D" id="2.40.350.10">
    <property type="entry name" value="SO1590-like"/>
    <property type="match status" value="1"/>
</dbReference>
<comment type="caution">
    <text evidence="1">The sequence shown here is derived from an EMBL/GenBank/DDBJ whole genome shotgun (WGS) entry which is preliminary data.</text>
</comment>